<feature type="domain" description="Late embryogenesis abundant protein LEA-2 subgroup" evidence="7">
    <location>
        <begin position="172"/>
        <end position="228"/>
    </location>
</feature>
<evidence type="ECO:0000256" key="2">
    <source>
        <dbReference type="ARBA" id="ARBA00022692"/>
    </source>
</evidence>
<comment type="caution">
    <text evidence="8">The sequence shown here is derived from an EMBL/GenBank/DDBJ whole genome shotgun (WGS) entry which is preliminary data.</text>
</comment>
<feature type="compositionally biased region" description="Polar residues" evidence="5">
    <location>
        <begin position="66"/>
        <end position="82"/>
    </location>
</feature>
<evidence type="ECO:0000256" key="6">
    <source>
        <dbReference type="SAM" id="Phobius"/>
    </source>
</evidence>
<keyword evidence="3 6" id="KW-1133">Transmembrane helix</keyword>
<dbReference type="PANTHER" id="PTHR31234">
    <property type="entry name" value="LATE EMBRYOGENESIS ABUNDANT (LEA) HYDROXYPROLINE-RICH GLYCOPROTEIN FAMILY"/>
    <property type="match status" value="1"/>
</dbReference>
<dbReference type="Proteomes" id="UP000703661">
    <property type="component" value="Unassembled WGS sequence"/>
</dbReference>
<dbReference type="GO" id="GO:0016020">
    <property type="term" value="C:membrane"/>
    <property type="evidence" value="ECO:0007669"/>
    <property type="project" value="UniProtKB-SubCell"/>
</dbReference>
<reference evidence="8" key="1">
    <citation type="journal article" date="2020" name="Fungal Divers.">
        <title>Resolving the Mortierellaceae phylogeny through synthesis of multi-gene phylogenetics and phylogenomics.</title>
        <authorList>
            <person name="Vandepol N."/>
            <person name="Liber J."/>
            <person name="Desiro A."/>
            <person name="Na H."/>
            <person name="Kennedy M."/>
            <person name="Barry K."/>
            <person name="Grigoriev I.V."/>
            <person name="Miller A.N."/>
            <person name="O'Donnell K."/>
            <person name="Stajich J.E."/>
            <person name="Bonito G."/>
        </authorList>
    </citation>
    <scope>NUCLEOTIDE SEQUENCE</scope>
    <source>
        <strain evidence="8">NRRL 2769</strain>
    </source>
</reference>
<keyword evidence="2 6" id="KW-0812">Transmembrane</keyword>
<accession>A0A9P6MQQ5</accession>
<evidence type="ECO:0000313" key="8">
    <source>
        <dbReference type="EMBL" id="KAG0009679.1"/>
    </source>
</evidence>
<evidence type="ECO:0000313" key="9">
    <source>
        <dbReference type="Proteomes" id="UP000703661"/>
    </source>
</evidence>
<evidence type="ECO:0000256" key="5">
    <source>
        <dbReference type="SAM" id="MobiDB-lite"/>
    </source>
</evidence>
<comment type="subcellular location">
    <subcellularLocation>
        <location evidence="1">Membrane</location>
        <topology evidence="1">Single-pass membrane protein</topology>
    </subcellularLocation>
</comment>
<evidence type="ECO:0000256" key="3">
    <source>
        <dbReference type="ARBA" id="ARBA00022989"/>
    </source>
</evidence>
<keyword evidence="4 6" id="KW-0472">Membrane</keyword>
<dbReference type="OrthoDB" id="20273at2759"/>
<dbReference type="InterPro" id="IPR004864">
    <property type="entry name" value="LEA_2"/>
</dbReference>
<evidence type="ECO:0000256" key="4">
    <source>
        <dbReference type="ARBA" id="ARBA00023136"/>
    </source>
</evidence>
<dbReference type="Pfam" id="PF03168">
    <property type="entry name" value="LEA_2"/>
    <property type="match status" value="1"/>
</dbReference>
<gene>
    <name evidence="8" type="ORF">BGZ80_002164</name>
</gene>
<feature type="transmembrane region" description="Helical" evidence="6">
    <location>
        <begin position="116"/>
        <end position="139"/>
    </location>
</feature>
<evidence type="ECO:0000256" key="1">
    <source>
        <dbReference type="ARBA" id="ARBA00004167"/>
    </source>
</evidence>
<sequence length="310" mass="34161">MSYYNHSGPKEELSESHPYSPIVSTHAIAMHDMNQQQQQHNHLRDTYGLPIHQSDQSDQSEKSNDIDNNNQQTNYHVSQNDNNDNKNADVEVVKPTRERSRHLPCFPCIRSTWGRVACCIGIFIILVIIIIVILIFTIFKTPTVQYIGAANTPTFSFDKGNATLAMSMLANIQVNNTNPIGLFFRTVDITAYYPGYTPSIGGGSMSDVTIPRKSKNIVEFPLDVSYDGDQDPGYTVVLSLLKQCGLTGSTDGLITINYDAKATMKVIGIPITYTYTNQSYEINCPINISEIASGIPSIISGIGSIISGII</sequence>
<name>A0A9P6MQQ5_9FUNG</name>
<dbReference type="AlphaFoldDB" id="A0A9P6MQQ5"/>
<dbReference type="InterPro" id="IPR044839">
    <property type="entry name" value="NDR1-like"/>
</dbReference>
<dbReference type="GO" id="GO:0098542">
    <property type="term" value="P:defense response to other organism"/>
    <property type="evidence" value="ECO:0007669"/>
    <property type="project" value="InterPro"/>
</dbReference>
<dbReference type="PANTHER" id="PTHR31234:SF2">
    <property type="entry name" value="OS05G0199100 PROTEIN"/>
    <property type="match status" value="1"/>
</dbReference>
<proteinExistence type="predicted"/>
<dbReference type="SUPFAM" id="SSF117070">
    <property type="entry name" value="LEA14-like"/>
    <property type="match status" value="1"/>
</dbReference>
<dbReference type="Gene3D" id="2.60.40.1820">
    <property type="match status" value="1"/>
</dbReference>
<organism evidence="8 9">
    <name type="scientific">Entomortierella chlamydospora</name>
    <dbReference type="NCBI Taxonomy" id="101097"/>
    <lineage>
        <taxon>Eukaryota</taxon>
        <taxon>Fungi</taxon>
        <taxon>Fungi incertae sedis</taxon>
        <taxon>Mucoromycota</taxon>
        <taxon>Mortierellomycotina</taxon>
        <taxon>Mortierellomycetes</taxon>
        <taxon>Mortierellales</taxon>
        <taxon>Mortierellaceae</taxon>
        <taxon>Entomortierella</taxon>
    </lineage>
</organism>
<feature type="region of interest" description="Disordered" evidence="5">
    <location>
        <begin position="48"/>
        <end position="87"/>
    </location>
</feature>
<keyword evidence="9" id="KW-1185">Reference proteome</keyword>
<evidence type="ECO:0000259" key="7">
    <source>
        <dbReference type="Pfam" id="PF03168"/>
    </source>
</evidence>
<dbReference type="EMBL" id="JAAAID010001525">
    <property type="protein sequence ID" value="KAG0009679.1"/>
    <property type="molecule type" value="Genomic_DNA"/>
</dbReference>
<protein>
    <recommendedName>
        <fullName evidence="7">Late embryogenesis abundant protein LEA-2 subgroup domain-containing protein</fullName>
    </recommendedName>
</protein>